<comment type="caution">
    <text evidence="13">Lacks conserved residue(s) required for the propagation of feature annotation.</text>
</comment>
<dbReference type="Pfam" id="PF00090">
    <property type="entry name" value="TSP_1"/>
    <property type="match status" value="4"/>
</dbReference>
<feature type="domain" description="EGF-like" evidence="17">
    <location>
        <begin position="3806"/>
        <end position="3851"/>
    </location>
</feature>
<keyword evidence="15" id="KW-0812">Transmembrane</keyword>
<keyword evidence="11 13" id="KW-1015">Disulfide bond</keyword>
<dbReference type="InterPro" id="IPR049883">
    <property type="entry name" value="NOTCH1_EGF-like"/>
</dbReference>
<evidence type="ECO:0000256" key="1">
    <source>
        <dbReference type="ARBA" id="ARBA00004370"/>
    </source>
</evidence>
<dbReference type="Pfam" id="PF12661">
    <property type="entry name" value="hEGF"/>
    <property type="match status" value="4"/>
</dbReference>
<dbReference type="InterPro" id="IPR001846">
    <property type="entry name" value="VWF_type-D"/>
</dbReference>
<evidence type="ECO:0000256" key="15">
    <source>
        <dbReference type="SAM" id="Phobius"/>
    </source>
</evidence>
<dbReference type="Pfam" id="PF12946">
    <property type="entry name" value="EGF_MSP1_1"/>
    <property type="match status" value="1"/>
</dbReference>
<dbReference type="Pfam" id="PF06119">
    <property type="entry name" value="NIDO"/>
    <property type="match status" value="2"/>
</dbReference>
<feature type="domain" description="EGF-like" evidence="17">
    <location>
        <begin position="3256"/>
        <end position="3295"/>
    </location>
</feature>
<keyword evidence="9" id="KW-0106">Calcium</keyword>
<feature type="region of interest" description="Disordered" evidence="14">
    <location>
        <begin position="1982"/>
        <end position="2095"/>
    </location>
</feature>
<feature type="domain" description="EGF-like" evidence="17">
    <location>
        <begin position="254"/>
        <end position="294"/>
    </location>
</feature>
<dbReference type="PROSITE" id="PS01187">
    <property type="entry name" value="EGF_CA"/>
    <property type="match status" value="12"/>
</dbReference>
<feature type="transmembrane region" description="Helical" evidence="15">
    <location>
        <begin position="4238"/>
        <end position="4262"/>
    </location>
</feature>
<feature type="compositionally biased region" description="Basic and acidic residues" evidence="14">
    <location>
        <begin position="4287"/>
        <end position="4303"/>
    </location>
</feature>
<evidence type="ECO:0000259" key="18">
    <source>
        <dbReference type="PROSITE" id="PS51233"/>
    </source>
</evidence>
<feature type="region of interest" description="Disordered" evidence="14">
    <location>
        <begin position="24"/>
        <end position="57"/>
    </location>
</feature>
<feature type="domain" description="EGF-like" evidence="17">
    <location>
        <begin position="1728"/>
        <end position="1768"/>
    </location>
</feature>
<dbReference type="InterPro" id="IPR024730">
    <property type="entry name" value="MSP1_EGF_1"/>
</dbReference>
<dbReference type="SMART" id="SM00209">
    <property type="entry name" value="TSP1"/>
    <property type="match status" value="4"/>
</dbReference>
<feature type="domain" description="EGF-like" evidence="17">
    <location>
        <begin position="1557"/>
        <end position="1600"/>
    </location>
</feature>
<dbReference type="EnsemblMetazoa" id="G29761.1">
    <property type="protein sequence ID" value="G29761.1:cds"/>
    <property type="gene ID" value="G29761"/>
</dbReference>
<dbReference type="FunFam" id="2.10.25.10:FF:000005">
    <property type="entry name" value="Fibrillin 2"/>
    <property type="match status" value="3"/>
</dbReference>
<evidence type="ECO:0000256" key="9">
    <source>
        <dbReference type="ARBA" id="ARBA00022837"/>
    </source>
</evidence>
<evidence type="ECO:0000259" key="17">
    <source>
        <dbReference type="PROSITE" id="PS50026"/>
    </source>
</evidence>
<feature type="domain" description="EGF-like" evidence="17">
    <location>
        <begin position="3594"/>
        <end position="3637"/>
    </location>
</feature>
<feature type="compositionally biased region" description="Polar residues" evidence="14">
    <location>
        <begin position="2022"/>
        <end position="2076"/>
    </location>
</feature>
<feature type="domain" description="EGF-like" evidence="17">
    <location>
        <begin position="1262"/>
        <end position="1302"/>
    </location>
</feature>
<dbReference type="InterPro" id="IPR015919">
    <property type="entry name" value="Cadherin-like_sf"/>
</dbReference>
<feature type="domain" description="EGF-like" evidence="17">
    <location>
        <begin position="1815"/>
        <end position="1854"/>
    </location>
</feature>
<dbReference type="SUPFAM" id="SSF57184">
    <property type="entry name" value="Growth factor receptor domain"/>
    <property type="match status" value="14"/>
</dbReference>
<comment type="subcellular location">
    <subcellularLocation>
        <location evidence="1">Membrane</location>
    </subcellularLocation>
    <subcellularLocation>
        <location evidence="2">Secreted</location>
        <location evidence="2">Extracellular space</location>
        <location evidence="2">Extracellular matrix</location>
    </subcellularLocation>
</comment>
<evidence type="ECO:0000256" key="16">
    <source>
        <dbReference type="SAM" id="SignalP"/>
    </source>
</evidence>
<feature type="domain" description="EGF-like" evidence="17">
    <location>
        <begin position="1474"/>
        <end position="1516"/>
    </location>
</feature>
<keyword evidence="10 15" id="KW-0472">Membrane</keyword>
<feature type="domain" description="EGF-like" evidence="17">
    <location>
        <begin position="1390"/>
        <end position="1426"/>
    </location>
</feature>
<keyword evidence="20" id="KW-1185">Reference proteome</keyword>
<dbReference type="PROSITE" id="PS50026">
    <property type="entry name" value="EGF_3"/>
    <property type="match status" value="26"/>
</dbReference>
<feature type="disulfide bond" evidence="13">
    <location>
        <begin position="1521"/>
        <end position="1531"/>
    </location>
</feature>
<evidence type="ECO:0000256" key="13">
    <source>
        <dbReference type="PROSITE-ProRule" id="PRU00076"/>
    </source>
</evidence>
<keyword evidence="12" id="KW-0325">Glycoprotein</keyword>
<feature type="domain" description="EGF-like" evidence="17">
    <location>
        <begin position="1687"/>
        <end position="1727"/>
    </location>
</feature>
<dbReference type="InterPro" id="IPR001881">
    <property type="entry name" value="EGF-like_Ca-bd_dom"/>
</dbReference>
<feature type="domain" description="EGF-like" evidence="17">
    <location>
        <begin position="2293"/>
        <end position="2333"/>
    </location>
</feature>
<dbReference type="Gene3D" id="2.20.100.10">
    <property type="entry name" value="Thrombospondin type-1 (TSP1) repeat"/>
    <property type="match status" value="4"/>
</dbReference>
<dbReference type="PANTHER" id="PTHR24050">
    <property type="entry name" value="PA14 DOMAIN-CONTAINING PROTEIN"/>
    <property type="match status" value="1"/>
</dbReference>
<evidence type="ECO:0000256" key="12">
    <source>
        <dbReference type="ARBA" id="ARBA00023180"/>
    </source>
</evidence>
<sequence>MKWKFFLISCALFLLALHIPAPTSAETTPSETSTGNAASSSTEASTASTTTATPTTTTADPCASITCQNGGQCVVTKGIAGCVCNASFSGQLCQFAVPYYTQWSAYGACDSSCGDGLQKRTRNCTDITGANRGQDCGPDLENEKACVGLPECVVTTNPCDAPVNPCLSDGVSHTCRLQSGGTFKCKCKDGYVNDAAGKYCVNENECNRVINDCKDLNTKTLKQGVASCKDTVGSYDCVCASGFTYNSTSRVCTDVDECSTGAHNCDITSRATCTNTPGSFTCRCLAGYQGAGTTGTCKENRLLSFTGHSKMSSSAIYSDYLAPNFAMKVGGFLYPSFYFTRGGLILFTTVTSDTKSSGVRRPFTNPSKFALDPSFQEKAAFAPWWSNLITGTDAKSGVYYKEFSSDVPSENTVIQGEKRDFSSNYAGFSMSSPKYMIIITWNKMELSKNPRANAETVTFQLVMITDYENTYVKVIYNDREMTWDVLNSVGNYPVRIGVLKQNETAEEYPQSYLNLISSPQDKSKIEKIDEVIPTGLTGDVSWKRKGFSYYKISGSGGISSHPGLQCSSFLTTKRSQLRNPLFSVKTDEVSKCPPSLLQKTDSLVTFSAAGIPSSITCFAKRSALSSTAKDERTPRCCYDKSNKGLIMEATIAKGFNTYMIRKPSSAVQTTADQAFDTCCNAGNSYASKTDQCSEYLTVLPVCSSENFVASGAGGALGDPHLTSLDGLSFTFNGHGEFVLLKATNVEVQGRFSPQRNAAGLKSATFISGIAGQQSNPASAKVEFRLDANSNDTEILINGVLQNVNLSSGAADFLEVTVTKETDSKGVSTWKMIFSGGLTAGVQLTNKMFQLVISASASYRTQFEGLLGNFDGNSTNDFKAPNGDITPSNSVESVIYTFGKLWQNTKNNTLFTYGGSASNANWTSHIDTSYTPVFFNANLTVMFPDPSKRSTAISTCNSGKSTDSDPEKRKECYFDFKVTENADLAASTSNTKTALAETQSALANYPPEIKNGNVTIEVTVGGNYSLVLNAVDINEGDTIFFLLNSDAPSGITVNNATKTLTWVGVPDSNSMSIKITVSDGKAQSLWTPKIKLCKCKNGATCGFGVESSEQFFIVPCTCVKGYDGTYCENDEDGCASRPCWPGVDCTDVLARDLTTTPAGFTCGSCPSHLDGDGITCSDKDECVVNKPPPCQQKCTNIANGYTCSCNAGYVLGSDLSSCVDNDECQLKTDNCDKATTTCTNTVGSFTCECKKGYTRESATQCTDINECDKNPCPANSRCQNTVGSYTCTCNYGYQLNTQSNQCEDKDECAGSNNCQQRCIDGVGTYTCGCNTGYRLNETDLISCLPENECTSQQKATCDGGNPRTSCAVLKGDVYCTCPSGFALNATKYCIDIDECATNVDICVDSKSDCVNREGGYRCQCKAGYKNQGDFACADIDECTSGNNCTSPATCSNTDGSYACVCPSGYTKSGQYGCSDINECASSATHNCDKQYGTCSNTPGGYGCSCNKGFTGNGYVCADLNECATKNNCTQKCSNAIGSYTCSCFEGYTLAADGLTCNDNNECTDSAANGCFSNAYCTNTQGSYTCSCPSDYILKGDGKTCESKFKCADNHGCSHTCGRVNMVDTCSCPTGMELDNTNKTCVDKNECASPDTNKCKLVNNVVCADTNGSYVCNCVNSSYVKSQESSCVDANECILKTAECPANSQCINLDPGYSCQCSSGYQKNGSLCQDINECDGANDCNSKLGVCNNNAGGYSCSCKTGYSGDGRTCVDVDECTLNTHNCDSRSDRRICTNTLGSFTCGCRSGYQIAADGRTCNDVDECAGSHGCGQLCKNLPGGFECQCQQGYRLEADQKTCVAEAECDSAKKKTCQNELCAKLNGTQTCQCPPGFVLDTNGTSCNDTDECLASPCYKTNSRCENTVGSYNCSCINGFILGPNNVCKDRNGGLSSWTVWGNCTKPCGSGTSTRTRACDNPTKEGFGADCVGERSQSKPCNTQVCPTTTTQAPTTQPPTTSTTRPTIVTGPITTSVFNSSQPASNVTQPPTSNPSTDSWEPASNVTQPPTSNPSTDSSEPASNVSQSPNTKPTIPTTTTTSSPTTTTPNLCDGFTCQNGGACVVIDGSTRCQCNASYTGNVCQYAVPYYTQWSTYGPCDSSCGDGLQKRTRNCTDITGANRGQDCGADLENEKACVGLPECVVTSNPCDAPVNPCLSDGVSHTCRLQAGGAFKCKCKDGYVNDAAGKYCVNENECNRVNNDCKDVNTKTWKQGVTGCKDTVGSYDCVCASGFTYNSTSRVCTDVDECSTGANNCDVSSRATCKNTPGSFNCTCKSGYTGDGTTGKCKVNRIISFTGHSKLGSSDKYSTYFQPNFAMKVGNYLYPSFYFTRGGLVLFTTVTSDTVSSGVRRSFTNPSKFSLDPTFQEKAAFAPWWANLITGTGADSGVYYKEFSSAVPGENTVIQTQKSDFSSNYAGFSMPSPKYMIILTWNKMELSKNPRANAETVTFQLVMITDYENTYVKVIYNDREMTWDVLSSVGNYPVRIGVLKQNETAEEYPQSYLNLISNPQDKSKIEKIDEVIPTGLKGDVSWKRKGFSYYKISGSASTHPGLVCDTFLSQKRVQMSNSSFSVKTEDVSKCPPSLLQKTDSLATITAAGIPSSITCFAKRSALSSTAKDERTPRCCYDKSNKGLITEASLAKGYNTYMIRKPNSREQGSIDGAYVTCCNAEYSFASKSDLCSEYLKMFPVCSSENFVASGAGGALGDPHLASLDGLSFTFNGHGEFVLLKATDVEVQGRFSPQRNAAGVKSATFISGIAGQQSSPSSDKVEFRLAADGNTTEILRNGVVDNVDLSSRPADWKEVTVIKETNSAKISTWKMIFSGGLTAGVQLTNGMFQLVISASSSYRSQFEGLLGNFDGNVTNDFKGPNGVITASDSVESIIYNYGQLWQNTKNNTLFTYGGSASNANWTSHVDTSYTPVFFNANLTVMFPDPSKRSTAISLCNSGKSTDSDPEKRKECYFDFKVTENANVASSTSNTKAELAETQSTLANYPPEITNGNVTIEVSVGGNYTLVLNAKDQNEGDTISFFLNGDVPSGVSISNTTKTLTWVGVPDSNSMSIKVTVSDGKAQSLWTPKIKLCKCQNGAKCEFGVDSSEQFFVVPCTCVKGYDGTYCENDEDGCASRPCWPGVDCTDVLARDLSKTPAGFTCGSCPSHLDGDGITCSDKDECVVNKPPPCQQKCTNIANGYTCSCNAGYVLGSDLSSCVDNNECQLKTDNCDKATTTCTNTVGSFTCECKKGYSKESASKCTDINECDKNPCPANSRCQNTVGSYTCTCNYGYQLNTQSNQCEDKDECAGSNNCQQKCIDGVGTYTCGCNTGYRLNTTDLISCLPENECTAQQKATCDGGNPRTSCAVLNGDVYCTCPSGFALNATKYCIDIDECATNVDICVDSQSDCVNREGGYRCQCKAGYKNQGDFACADIDECTSGNNCTSPATCSNTVGSYTCVCPNGYTKSTQFSCSDVNECASAATHGCDKEYGTCSNTPGGYTCSCNNGFTGTGYVCADLNECASKNNCTQKCSNAIGSYTCSCFEGYTLGGDGFSCSDVNECSDSAANGCYNNAHCTNTQGSYTCSCPANYRLKGDGKTCESIFKCADNHGCSHTCGKINSVDTCSCPSGMELDSTNKTCVDTNECASSSTNLCKAANFVVCANTNGSYVCNCVNNSYVKSQESVCVDANECILRIANCPANSACVNQNPGYECRCLTGYQKVGSLCTDINECSGSNDCHPTLATCSNSPGGYSCACKAGYSGDGRTCTDVNECTLNTHNCDSRSDRRTCTNTPGSFTCGCVSGYQLAGDRRTCNDVDECAGSSHGCSQICKNTDGGFECKCQSGYRLEADQKTCVVEAECGAAKKATCFNQMCAKVNGTDTCQCPPGYELGSNGTSCNDINECLKSPCYVNNSRCENTRGGYNCSCTNGYILGANNVCKDRNGGLSLWGAWGSCSKSCGGGVQTRTRACDNPTRKGFGADCVGALSMNQACNQQLCPPNEVEKNYGILLQFNGLPVAYFTSRVQGEFRTTVANGINNYCNTNNGNLRKCCNSNSTYVPNTSSLKQFTNFGQIAIGTGFPRERNGLTQVMLVVKSDKANALCSASKKRKRRGISLGGSETAIPQSILADIMKDPSISQAVVSNIVNTVKSESNVTLTVAAAPIALVTNDTNEEIPTTEVSTVTVPATTDGNIVVTKEDSKGWVAAIAAIFSVIGVIVILLLLFILLSRKNMIPGLPGSGKKGKEEDEEIKMEESGKASGSDESKEEEKKEEEEQSEEEEKKEEEEKSEDKDEKEEKIEDKEEDKEEEKEEEDKKEEKDDKEDDESEEVSEKKEESSDVVATDETEGEKDEEKETED</sequence>
<feature type="disulfide bond" evidence="13">
    <location>
        <begin position="1819"/>
        <end position="1829"/>
    </location>
</feature>
<dbReference type="SUPFAM" id="SSF82895">
    <property type="entry name" value="TSP-1 type 1 repeat"/>
    <property type="match status" value="4"/>
</dbReference>
<keyword evidence="15" id="KW-1133">Transmembrane helix</keyword>
<dbReference type="PROSITE" id="PS00010">
    <property type="entry name" value="ASX_HYDROXYL"/>
    <property type="match status" value="29"/>
</dbReference>
<dbReference type="InterPro" id="IPR000742">
    <property type="entry name" value="EGF"/>
</dbReference>
<dbReference type="Proteomes" id="UP000005408">
    <property type="component" value="Unassembled WGS sequence"/>
</dbReference>
<evidence type="ECO:0000256" key="6">
    <source>
        <dbReference type="ARBA" id="ARBA00022536"/>
    </source>
</evidence>
<feature type="domain" description="VWFD" evidence="18">
    <location>
        <begin position="2748"/>
        <end position="2946"/>
    </location>
</feature>
<feature type="compositionally biased region" description="Acidic residues" evidence="14">
    <location>
        <begin position="4304"/>
        <end position="4318"/>
    </location>
</feature>
<feature type="domain" description="EGF-like" evidence="17">
    <location>
        <begin position="3724"/>
        <end position="3764"/>
    </location>
</feature>
<dbReference type="GO" id="GO:0005509">
    <property type="term" value="F:calcium ion binding"/>
    <property type="evidence" value="ECO:0007669"/>
    <property type="project" value="InterPro"/>
</dbReference>
<accession>A0A8W8LUC7</accession>
<feature type="domain" description="EGF-like" evidence="17">
    <location>
        <begin position="3125"/>
        <end position="3164"/>
    </location>
</feature>
<comment type="similarity">
    <text evidence="3">Belongs to the fibulin family.</text>
</comment>
<dbReference type="InterPro" id="IPR000884">
    <property type="entry name" value="TSP1_rpt"/>
</dbReference>
<feature type="domain" description="VWFD" evidence="18">
    <location>
        <begin position="711"/>
        <end position="909"/>
    </location>
</feature>
<feature type="signal peptide" evidence="16">
    <location>
        <begin position="1"/>
        <end position="25"/>
    </location>
</feature>
<evidence type="ECO:0000256" key="7">
    <source>
        <dbReference type="ARBA" id="ARBA00022729"/>
    </source>
</evidence>
<feature type="region of interest" description="Disordered" evidence="14">
    <location>
        <begin position="4270"/>
        <end position="4392"/>
    </location>
</feature>
<dbReference type="Pfam" id="PF07645">
    <property type="entry name" value="EGF_CA"/>
    <property type="match status" value="22"/>
</dbReference>
<dbReference type="SMART" id="SM00181">
    <property type="entry name" value="EGF"/>
    <property type="match status" value="47"/>
</dbReference>
<dbReference type="SMART" id="SM00539">
    <property type="entry name" value="NIDO"/>
    <property type="match status" value="2"/>
</dbReference>
<feature type="compositionally biased region" description="Acidic residues" evidence="14">
    <location>
        <begin position="4336"/>
        <end position="4363"/>
    </location>
</feature>
<dbReference type="InterPro" id="IPR009030">
    <property type="entry name" value="Growth_fac_rcpt_cys_sf"/>
</dbReference>
<feature type="domain" description="EGF-like" evidence="17">
    <location>
        <begin position="58"/>
        <end position="94"/>
    </location>
</feature>
<feature type="compositionally biased region" description="Acidic residues" evidence="14">
    <location>
        <begin position="4376"/>
        <end position="4392"/>
    </location>
</feature>
<dbReference type="SMART" id="SM00179">
    <property type="entry name" value="EGF_CA"/>
    <property type="match status" value="37"/>
</dbReference>
<feature type="domain" description="EGF-like" evidence="17">
    <location>
        <begin position="3427"/>
        <end position="3463"/>
    </location>
</feature>
<feature type="compositionally biased region" description="Basic and acidic residues" evidence="14">
    <location>
        <begin position="4319"/>
        <end position="4335"/>
    </location>
</feature>
<keyword evidence="6 13" id="KW-0245">EGF-like domain</keyword>
<feature type="domain" description="EGF-like" evidence="17">
    <location>
        <begin position="3936"/>
        <end position="3976"/>
    </location>
</feature>
<evidence type="ECO:0000256" key="4">
    <source>
        <dbReference type="ARBA" id="ARBA00022525"/>
    </source>
</evidence>
<dbReference type="PANTHER" id="PTHR24050:SF27">
    <property type="entry name" value="FIBRILLIN-1"/>
    <property type="match status" value="1"/>
</dbReference>
<dbReference type="CDD" id="cd00054">
    <property type="entry name" value="EGF_CA"/>
    <property type="match status" value="17"/>
</dbReference>
<dbReference type="FunFam" id="2.10.25.10:FF:000038">
    <property type="entry name" value="Fibrillin 2"/>
    <property type="match status" value="8"/>
</dbReference>
<dbReference type="InterPro" id="IPR052235">
    <property type="entry name" value="Nephronectin_domain"/>
</dbReference>
<evidence type="ECO:0000313" key="20">
    <source>
        <dbReference type="Proteomes" id="UP000005408"/>
    </source>
</evidence>
<dbReference type="PROSITE" id="PS00022">
    <property type="entry name" value="EGF_1"/>
    <property type="match status" value="4"/>
</dbReference>
<evidence type="ECO:0000313" key="19">
    <source>
        <dbReference type="EnsemblMetazoa" id="G29761.1:cds"/>
    </source>
</evidence>
<feature type="domain" description="EGF-like" evidence="17">
    <location>
        <begin position="1433"/>
        <end position="1473"/>
    </location>
</feature>
<evidence type="ECO:0000256" key="2">
    <source>
        <dbReference type="ARBA" id="ARBA00004498"/>
    </source>
</evidence>
<dbReference type="FunFam" id="2.20.100.10:FF:000001">
    <property type="entry name" value="semaphorin-5A isoform X1"/>
    <property type="match status" value="1"/>
</dbReference>
<feature type="domain" description="EGF-like" evidence="17">
    <location>
        <begin position="3299"/>
        <end position="3339"/>
    </location>
</feature>
<dbReference type="Gene3D" id="2.10.25.10">
    <property type="entry name" value="Laminin"/>
    <property type="match status" value="43"/>
</dbReference>
<dbReference type="InterPro" id="IPR003886">
    <property type="entry name" value="NIDO_dom"/>
</dbReference>
<dbReference type="InterPro" id="IPR036383">
    <property type="entry name" value="TSP1_rpt_sf"/>
</dbReference>
<evidence type="ECO:0000256" key="3">
    <source>
        <dbReference type="ARBA" id="ARBA00006127"/>
    </source>
</evidence>
<dbReference type="SMART" id="SM00216">
    <property type="entry name" value="VWD"/>
    <property type="match status" value="2"/>
</dbReference>
<keyword evidence="7 16" id="KW-0732">Signal</keyword>
<evidence type="ECO:0000256" key="10">
    <source>
        <dbReference type="ARBA" id="ARBA00023136"/>
    </source>
</evidence>
<keyword evidence="8" id="KW-0677">Repeat</keyword>
<feature type="domain" description="EGF-like" evidence="17">
    <location>
        <begin position="2097"/>
        <end position="2133"/>
    </location>
</feature>
<dbReference type="FunFam" id="2.10.25.10:FF:000240">
    <property type="entry name" value="Vitamin K-dependent protein S"/>
    <property type="match status" value="3"/>
</dbReference>
<feature type="domain" description="EGF-like" evidence="17">
    <location>
        <begin position="3765"/>
        <end position="3805"/>
    </location>
</feature>
<feature type="domain" description="EGF-like" evidence="17">
    <location>
        <begin position="1898"/>
        <end position="1938"/>
    </location>
</feature>
<feature type="disulfide bond" evidence="13">
    <location>
        <begin position="2304"/>
        <end position="2321"/>
    </location>
</feature>
<keyword evidence="5" id="KW-0272">Extracellular matrix</keyword>
<dbReference type="GO" id="GO:0016020">
    <property type="term" value="C:membrane"/>
    <property type="evidence" value="ECO:0007669"/>
    <property type="project" value="UniProtKB-SubCell"/>
</dbReference>
<evidence type="ECO:0008006" key="21">
    <source>
        <dbReference type="Google" id="ProtNLM"/>
    </source>
</evidence>
<feature type="domain" description="EGF-like" evidence="17">
    <location>
        <begin position="3511"/>
        <end position="3553"/>
    </location>
</feature>
<dbReference type="GO" id="GO:0007160">
    <property type="term" value="P:cell-matrix adhesion"/>
    <property type="evidence" value="ECO:0007669"/>
    <property type="project" value="InterPro"/>
</dbReference>
<dbReference type="FunFam" id="2.10.25.10:FF:000014">
    <property type="entry name" value="Latent-transforming growth factor beta-binding protein 3"/>
    <property type="match status" value="2"/>
</dbReference>
<organism evidence="19 20">
    <name type="scientific">Magallana gigas</name>
    <name type="common">Pacific oyster</name>
    <name type="synonym">Crassostrea gigas</name>
    <dbReference type="NCBI Taxonomy" id="29159"/>
    <lineage>
        <taxon>Eukaryota</taxon>
        <taxon>Metazoa</taxon>
        <taxon>Spiralia</taxon>
        <taxon>Lophotrochozoa</taxon>
        <taxon>Mollusca</taxon>
        <taxon>Bivalvia</taxon>
        <taxon>Autobranchia</taxon>
        <taxon>Pteriomorphia</taxon>
        <taxon>Ostreida</taxon>
        <taxon>Ostreoidea</taxon>
        <taxon>Ostreidae</taxon>
        <taxon>Magallana</taxon>
    </lineage>
</organism>
<feature type="chain" id="PRO_5036462246" description="Fibrillin-2" evidence="16">
    <location>
        <begin position="26"/>
        <end position="4392"/>
    </location>
</feature>
<dbReference type="SUPFAM" id="SSF49313">
    <property type="entry name" value="Cadherin-like"/>
    <property type="match status" value="1"/>
</dbReference>
<evidence type="ECO:0000256" key="8">
    <source>
        <dbReference type="ARBA" id="ARBA00022737"/>
    </source>
</evidence>
<evidence type="ECO:0000256" key="11">
    <source>
        <dbReference type="ARBA" id="ARBA00023157"/>
    </source>
</evidence>
<dbReference type="InterPro" id="IPR018097">
    <property type="entry name" value="EGF_Ca-bd_CS"/>
</dbReference>
<feature type="domain" description="EGF-like" evidence="17">
    <location>
        <begin position="1517"/>
        <end position="1556"/>
    </location>
</feature>
<proteinExistence type="inferred from homology"/>
<feature type="domain" description="EGF-like" evidence="17">
    <location>
        <begin position="1219"/>
        <end position="1261"/>
    </location>
</feature>
<protein>
    <recommendedName>
        <fullName evidence="21">Fibrillin-2</fullName>
    </recommendedName>
</protein>
<feature type="disulfide bond" evidence="13">
    <location>
        <begin position="84"/>
        <end position="93"/>
    </location>
</feature>
<dbReference type="InterPro" id="IPR000152">
    <property type="entry name" value="EGF-type_Asp/Asn_hydroxyl_site"/>
</dbReference>
<keyword evidence="4" id="KW-0964">Secreted</keyword>
<dbReference type="PROSITE" id="PS50092">
    <property type="entry name" value="TSP1"/>
    <property type="match status" value="4"/>
</dbReference>
<evidence type="ECO:0000256" key="5">
    <source>
        <dbReference type="ARBA" id="ARBA00022530"/>
    </source>
</evidence>
<dbReference type="InterPro" id="IPR026823">
    <property type="entry name" value="cEGF"/>
</dbReference>
<evidence type="ECO:0000256" key="14">
    <source>
        <dbReference type="SAM" id="MobiDB-lite"/>
    </source>
</evidence>
<feature type="compositionally biased region" description="Low complexity" evidence="14">
    <location>
        <begin position="2077"/>
        <end position="2095"/>
    </location>
</feature>
<dbReference type="SUPFAM" id="SSF57196">
    <property type="entry name" value="EGF/Laminin"/>
    <property type="match status" value="4"/>
</dbReference>
<name>A0A8W8LUC7_MAGGI</name>
<dbReference type="PROSITE" id="PS51233">
    <property type="entry name" value="VWFD"/>
    <property type="match status" value="2"/>
</dbReference>
<dbReference type="Pfam" id="PF12662">
    <property type="entry name" value="cEGF"/>
    <property type="match status" value="3"/>
</dbReference>
<dbReference type="PROSITE" id="PS01186">
    <property type="entry name" value="EGF_2"/>
    <property type="match status" value="25"/>
</dbReference>
<feature type="disulfide bond" evidence="13">
    <location>
        <begin position="265"/>
        <end position="282"/>
    </location>
</feature>
<dbReference type="InterPro" id="IPR013032">
    <property type="entry name" value="EGF-like_CS"/>
</dbReference>
<feature type="disulfide bond" evidence="13">
    <location>
        <begin position="3154"/>
        <end position="3163"/>
    </location>
</feature>
<feature type="disulfide bond" evidence="13">
    <location>
        <begin position="2123"/>
        <end position="2132"/>
    </location>
</feature>
<feature type="compositionally biased region" description="Low complexity" evidence="14">
    <location>
        <begin position="1992"/>
        <end position="2021"/>
    </location>
</feature>
<feature type="domain" description="EGF-like" evidence="17">
    <location>
        <begin position="3470"/>
        <end position="3510"/>
    </location>
</feature>
<reference evidence="19" key="1">
    <citation type="submission" date="2022-08" db="UniProtKB">
        <authorList>
            <consortium name="EnsemblMetazoa"/>
        </authorList>
    </citation>
    <scope>IDENTIFICATION</scope>
    <source>
        <strain evidence="19">05x7-T-G4-1.051#20</strain>
    </source>
</reference>